<gene>
    <name evidence="1" type="ORF">H1011_01345</name>
</gene>
<dbReference type="EMBL" id="DVAD01000007">
    <property type="protein sequence ID" value="HIJ99452.1"/>
    <property type="molecule type" value="Genomic_DNA"/>
</dbReference>
<comment type="caution">
    <text evidence="1">The sequence shown here is derived from an EMBL/GenBank/DDBJ whole genome shotgun (WGS) entry which is preliminary data.</text>
</comment>
<dbReference type="AlphaFoldDB" id="A0A832XL59"/>
<protein>
    <submittedName>
        <fullName evidence="1">Uncharacterized protein</fullName>
    </submittedName>
</protein>
<evidence type="ECO:0000313" key="1">
    <source>
        <dbReference type="EMBL" id="HIJ99452.1"/>
    </source>
</evidence>
<reference evidence="1 2" key="1">
    <citation type="journal article" name="Nat. Commun.">
        <title>Undinarchaeota illuminate DPANN phylogeny and the impact of gene transfer on archaeal evolution.</title>
        <authorList>
            <person name="Dombrowski N."/>
            <person name="Williams T.A."/>
            <person name="Sun J."/>
            <person name="Woodcroft B.J."/>
            <person name="Lee J.H."/>
            <person name="Minh B.Q."/>
            <person name="Rinke C."/>
            <person name="Spang A."/>
        </authorList>
    </citation>
    <scope>NUCLEOTIDE SEQUENCE [LARGE SCALE GENOMIC DNA]</scope>
    <source>
        <strain evidence="1">MAG_bin17</strain>
    </source>
</reference>
<sequence>MEIEVIQNRKKWASLMDELEPKRLKDPDEGVDFTVNKKGAVHCLFSATCLLIMMSGKKSAVAHIDTFFLRGSDRKRNIREAARIFEDLEKAFGSRRNVEIAILSGSEEIRQLVKESFPNKFTVEYCEKFPRGILSHPMKRAIADPESEKIFIFVSDQDRLGSIITKSSVWL</sequence>
<organism evidence="1 2">
    <name type="scientific">Candidatus Undinarchaeum marinum</name>
    <dbReference type="NCBI Taxonomy" id="2756141"/>
    <lineage>
        <taxon>Archaea</taxon>
        <taxon>Candidatus Undinarchaeota</taxon>
        <taxon>Candidatus Undinarchaeia</taxon>
        <taxon>Candidatus Undinarchaeales</taxon>
        <taxon>Candidatus Undinarchaeaceae</taxon>
        <taxon>Candidatus Undinarchaeum</taxon>
    </lineage>
</organism>
<keyword evidence="2" id="KW-1185">Reference proteome</keyword>
<name>A0A832XL59_9ARCH</name>
<proteinExistence type="predicted"/>
<evidence type="ECO:0000313" key="2">
    <source>
        <dbReference type="Proteomes" id="UP000604391"/>
    </source>
</evidence>
<accession>A0A832XL59</accession>
<dbReference type="Proteomes" id="UP000604391">
    <property type="component" value="Unassembled WGS sequence"/>
</dbReference>